<dbReference type="GO" id="GO:0005615">
    <property type="term" value="C:extracellular space"/>
    <property type="evidence" value="ECO:0000318"/>
    <property type="project" value="GO_Central"/>
</dbReference>
<dbReference type="InterPro" id="IPR001283">
    <property type="entry name" value="CRISP-related"/>
</dbReference>
<dbReference type="CDD" id="cd05382">
    <property type="entry name" value="CAP_GAPR1-like"/>
    <property type="match status" value="1"/>
</dbReference>
<dbReference type="AlphaFoldDB" id="F6W9F7"/>
<dbReference type="Proteomes" id="UP000008144">
    <property type="component" value="Chromosome 1"/>
</dbReference>
<dbReference type="SUPFAM" id="SSF55797">
    <property type="entry name" value="PR-1-like"/>
    <property type="match status" value="1"/>
</dbReference>
<dbReference type="HOGENOM" id="CLU_035730_9_4_1"/>
<feature type="domain" description="SCP" evidence="1">
    <location>
        <begin position="9"/>
        <end position="143"/>
    </location>
</feature>
<reference evidence="2" key="3">
    <citation type="submission" date="2025-08" db="UniProtKB">
        <authorList>
            <consortium name="Ensembl"/>
        </authorList>
    </citation>
    <scope>IDENTIFICATION</scope>
</reference>
<dbReference type="PRINTS" id="PR00837">
    <property type="entry name" value="V5TPXLIKE"/>
</dbReference>
<sequence>MRNRGQSLTFADQCLNAHNYYRCLHSSPRVVYDAALQRNAQRYANKLPTMDSIIPSQIGMDRDFGVGENIAWRISPFEMFTVDRAIAGWYAEGLDYNFMTPQLSERTAHFTQMIWKETHSIGCGIKTHKDETYIVVQYRGAGN</sequence>
<dbReference type="Pfam" id="PF00188">
    <property type="entry name" value="CAP"/>
    <property type="match status" value="1"/>
</dbReference>
<dbReference type="InParanoid" id="F6W9F7"/>
<dbReference type="PANTHER" id="PTHR10334">
    <property type="entry name" value="CYSTEINE-RICH SECRETORY PROTEIN-RELATED"/>
    <property type="match status" value="1"/>
</dbReference>
<dbReference type="Gene3D" id="3.40.33.10">
    <property type="entry name" value="CAP"/>
    <property type="match status" value="1"/>
</dbReference>
<proteinExistence type="predicted"/>
<keyword evidence="3" id="KW-1185">Reference proteome</keyword>
<dbReference type="InterPro" id="IPR035940">
    <property type="entry name" value="CAP_sf"/>
</dbReference>
<reference evidence="2" key="4">
    <citation type="submission" date="2025-09" db="UniProtKB">
        <authorList>
            <consortium name="Ensembl"/>
        </authorList>
    </citation>
    <scope>IDENTIFICATION</scope>
</reference>
<dbReference type="STRING" id="7719.ENSCINP00000014548"/>
<name>F6W9F7_CIOIN</name>
<reference evidence="2" key="2">
    <citation type="journal article" date="2008" name="Genome Biol.">
        <title>Improved genome assembly and evidence-based global gene model set for the chordate Ciona intestinalis: new insight into intron and operon populations.</title>
        <authorList>
            <person name="Satou Y."/>
            <person name="Mineta K."/>
            <person name="Ogasawara M."/>
            <person name="Sasakura Y."/>
            <person name="Shoguchi E."/>
            <person name="Ueno K."/>
            <person name="Yamada L."/>
            <person name="Matsumoto J."/>
            <person name="Wasserscheid J."/>
            <person name="Dewar K."/>
            <person name="Wiley G.B."/>
            <person name="Macmil S.L."/>
            <person name="Roe B.A."/>
            <person name="Zeller R.W."/>
            <person name="Hastings K.E."/>
            <person name="Lemaire P."/>
            <person name="Lindquist E."/>
            <person name="Endo T."/>
            <person name="Hotta K."/>
            <person name="Inaba K."/>
        </authorList>
    </citation>
    <scope>NUCLEOTIDE SEQUENCE [LARGE SCALE GENOMIC DNA]</scope>
    <source>
        <strain evidence="2">wild type</strain>
    </source>
</reference>
<dbReference type="InterPro" id="IPR014044">
    <property type="entry name" value="CAP_dom"/>
</dbReference>
<dbReference type="GeneTree" id="ENSGT00940000165492"/>
<dbReference type="InterPro" id="IPR034113">
    <property type="entry name" value="SCP_GAPR1-like"/>
</dbReference>
<evidence type="ECO:0000313" key="3">
    <source>
        <dbReference type="Proteomes" id="UP000008144"/>
    </source>
</evidence>
<reference evidence="3" key="1">
    <citation type="journal article" date="2002" name="Science">
        <title>The draft genome of Ciona intestinalis: insights into chordate and vertebrate origins.</title>
        <authorList>
            <person name="Dehal P."/>
            <person name="Satou Y."/>
            <person name="Campbell R.K."/>
            <person name="Chapman J."/>
            <person name="Degnan B."/>
            <person name="De Tomaso A."/>
            <person name="Davidson B."/>
            <person name="Di Gregorio A."/>
            <person name="Gelpke M."/>
            <person name="Goodstein D.M."/>
            <person name="Harafuji N."/>
            <person name="Hastings K.E."/>
            <person name="Ho I."/>
            <person name="Hotta K."/>
            <person name="Huang W."/>
            <person name="Kawashima T."/>
            <person name="Lemaire P."/>
            <person name="Martinez D."/>
            <person name="Meinertzhagen I.A."/>
            <person name="Necula S."/>
            <person name="Nonaka M."/>
            <person name="Putnam N."/>
            <person name="Rash S."/>
            <person name="Saiga H."/>
            <person name="Satake M."/>
            <person name="Terry A."/>
            <person name="Yamada L."/>
            <person name="Wang H.G."/>
            <person name="Awazu S."/>
            <person name="Azumi K."/>
            <person name="Boore J."/>
            <person name="Branno M."/>
            <person name="Chin-Bow S."/>
            <person name="DeSantis R."/>
            <person name="Doyle S."/>
            <person name="Francino P."/>
            <person name="Keys D.N."/>
            <person name="Haga S."/>
            <person name="Hayashi H."/>
            <person name="Hino K."/>
            <person name="Imai K.S."/>
            <person name="Inaba K."/>
            <person name="Kano S."/>
            <person name="Kobayashi K."/>
            <person name="Kobayashi M."/>
            <person name="Lee B.I."/>
            <person name="Makabe K.W."/>
            <person name="Manohar C."/>
            <person name="Matassi G."/>
            <person name="Medina M."/>
            <person name="Mochizuki Y."/>
            <person name="Mount S."/>
            <person name="Morishita T."/>
            <person name="Miura S."/>
            <person name="Nakayama A."/>
            <person name="Nishizaka S."/>
            <person name="Nomoto H."/>
            <person name="Ohta F."/>
            <person name="Oishi K."/>
            <person name="Rigoutsos I."/>
            <person name="Sano M."/>
            <person name="Sasaki A."/>
            <person name="Sasakura Y."/>
            <person name="Shoguchi E."/>
            <person name="Shin-i T."/>
            <person name="Spagnuolo A."/>
            <person name="Stainier D."/>
            <person name="Suzuki M.M."/>
            <person name="Tassy O."/>
            <person name="Takatori N."/>
            <person name="Tokuoka M."/>
            <person name="Yagi K."/>
            <person name="Yoshizaki F."/>
            <person name="Wada S."/>
            <person name="Zhang C."/>
            <person name="Hyatt P.D."/>
            <person name="Larimer F."/>
            <person name="Detter C."/>
            <person name="Doggett N."/>
            <person name="Glavina T."/>
            <person name="Hawkins T."/>
            <person name="Richardson P."/>
            <person name="Lucas S."/>
            <person name="Kohara Y."/>
            <person name="Levine M."/>
            <person name="Satoh N."/>
            <person name="Rokhsar D.S."/>
        </authorList>
    </citation>
    <scope>NUCLEOTIDE SEQUENCE [LARGE SCALE GENOMIC DNA]</scope>
</reference>
<dbReference type="SMART" id="SM00198">
    <property type="entry name" value="SCP"/>
    <property type="match status" value="1"/>
</dbReference>
<dbReference type="OMA" id="NIAWRIS"/>
<evidence type="ECO:0000259" key="1">
    <source>
        <dbReference type="SMART" id="SM00198"/>
    </source>
</evidence>
<protein>
    <recommendedName>
        <fullName evidence="1">SCP domain-containing protein</fullName>
    </recommendedName>
</protein>
<evidence type="ECO:0000313" key="2">
    <source>
        <dbReference type="Ensembl" id="ENSCINP00000014548.3"/>
    </source>
</evidence>
<organism evidence="2 3">
    <name type="scientific">Ciona intestinalis</name>
    <name type="common">Transparent sea squirt</name>
    <name type="synonym">Ascidia intestinalis</name>
    <dbReference type="NCBI Taxonomy" id="7719"/>
    <lineage>
        <taxon>Eukaryota</taxon>
        <taxon>Metazoa</taxon>
        <taxon>Chordata</taxon>
        <taxon>Tunicata</taxon>
        <taxon>Ascidiacea</taxon>
        <taxon>Phlebobranchia</taxon>
        <taxon>Cionidae</taxon>
        <taxon>Ciona</taxon>
    </lineage>
</organism>
<dbReference type="EMBL" id="EAAA01000317">
    <property type="status" value="NOT_ANNOTATED_CDS"/>
    <property type="molecule type" value="Genomic_DNA"/>
</dbReference>
<dbReference type="Ensembl" id="ENSCINT00000014548.3">
    <property type="protein sequence ID" value="ENSCINP00000014548.3"/>
    <property type="gene ID" value="ENSCING00000007085.3"/>
</dbReference>
<accession>F6W9F7</accession>